<evidence type="ECO:0000313" key="2">
    <source>
        <dbReference type="Proteomes" id="UP000654075"/>
    </source>
</evidence>
<keyword evidence="2" id="KW-1185">Reference proteome</keyword>
<sequence length="115" mass="13070">DGSVHAALCPARARGSGSRRRAVWRADCRSERRHHCGGPQPRGQKPNLAWRDGCHLQPFRYNLAIVWNSECLQPCCVTGAVHICRALPNVHVRDCMVWLWEGCLRHLNSIHSRAR</sequence>
<dbReference type="EMBL" id="CAJNNV010009318">
    <property type="protein sequence ID" value="CAE8597240.1"/>
    <property type="molecule type" value="Genomic_DNA"/>
</dbReference>
<gene>
    <name evidence="1" type="ORF">PGLA1383_LOCUS15696</name>
</gene>
<dbReference type="Proteomes" id="UP000654075">
    <property type="component" value="Unassembled WGS sequence"/>
</dbReference>
<reference evidence="1" key="1">
    <citation type="submission" date="2021-02" db="EMBL/GenBank/DDBJ databases">
        <authorList>
            <person name="Dougan E. K."/>
            <person name="Rhodes N."/>
            <person name="Thang M."/>
            <person name="Chan C."/>
        </authorList>
    </citation>
    <scope>NUCLEOTIDE SEQUENCE</scope>
</reference>
<feature type="non-terminal residue" evidence="1">
    <location>
        <position position="1"/>
    </location>
</feature>
<proteinExistence type="predicted"/>
<accession>A0A813EAG8</accession>
<organism evidence="1 2">
    <name type="scientific">Polarella glacialis</name>
    <name type="common">Dinoflagellate</name>
    <dbReference type="NCBI Taxonomy" id="89957"/>
    <lineage>
        <taxon>Eukaryota</taxon>
        <taxon>Sar</taxon>
        <taxon>Alveolata</taxon>
        <taxon>Dinophyceae</taxon>
        <taxon>Suessiales</taxon>
        <taxon>Suessiaceae</taxon>
        <taxon>Polarella</taxon>
    </lineage>
</organism>
<dbReference type="AlphaFoldDB" id="A0A813EAG8"/>
<name>A0A813EAG8_POLGL</name>
<protein>
    <submittedName>
        <fullName evidence="1">Uncharacterized protein</fullName>
    </submittedName>
</protein>
<comment type="caution">
    <text evidence="1">The sequence shown here is derived from an EMBL/GenBank/DDBJ whole genome shotgun (WGS) entry which is preliminary data.</text>
</comment>
<feature type="non-terminal residue" evidence="1">
    <location>
        <position position="115"/>
    </location>
</feature>
<evidence type="ECO:0000313" key="1">
    <source>
        <dbReference type="EMBL" id="CAE8597240.1"/>
    </source>
</evidence>